<sequence>MTVSPQPSDASEGASVAVIACNDAELVGDAITSALAQGPTEPR</sequence>
<proteinExistence type="predicted"/>
<dbReference type="EMBL" id="JARWBG010000028">
    <property type="protein sequence ID" value="MDH2391496.1"/>
    <property type="molecule type" value="Genomic_DNA"/>
</dbReference>
<reference evidence="1 2" key="1">
    <citation type="submission" date="2023-04" db="EMBL/GenBank/DDBJ databases">
        <title>Streptomyces chengmaiensis sp. nov. isolated from the stem of mangrove plant in Hainan.</title>
        <authorList>
            <person name="Huang X."/>
            <person name="Zhou S."/>
            <person name="Chu X."/>
            <person name="Xie Y."/>
            <person name="Lin Y."/>
        </authorList>
    </citation>
    <scope>NUCLEOTIDE SEQUENCE [LARGE SCALE GENOMIC DNA]</scope>
    <source>
        <strain evidence="1 2">HNM0663</strain>
    </source>
</reference>
<keyword evidence="2" id="KW-1185">Reference proteome</keyword>
<dbReference type="Proteomes" id="UP001223144">
    <property type="component" value="Unassembled WGS sequence"/>
</dbReference>
<dbReference type="RefSeq" id="WP_279930361.1">
    <property type="nucleotide sequence ID" value="NZ_JARWBG010000028.1"/>
</dbReference>
<name>A0ABT6HS01_9ACTN</name>
<organism evidence="1 2">
    <name type="scientific">Streptomyces chengmaiensis</name>
    <dbReference type="NCBI Taxonomy" id="3040919"/>
    <lineage>
        <taxon>Bacteria</taxon>
        <taxon>Bacillati</taxon>
        <taxon>Actinomycetota</taxon>
        <taxon>Actinomycetes</taxon>
        <taxon>Kitasatosporales</taxon>
        <taxon>Streptomycetaceae</taxon>
        <taxon>Streptomyces</taxon>
    </lineage>
</organism>
<evidence type="ECO:0000313" key="2">
    <source>
        <dbReference type="Proteomes" id="UP001223144"/>
    </source>
</evidence>
<gene>
    <name evidence="1" type="ORF">QCN29_22490</name>
</gene>
<accession>A0ABT6HS01</accession>
<evidence type="ECO:0000313" key="1">
    <source>
        <dbReference type="EMBL" id="MDH2391496.1"/>
    </source>
</evidence>
<protein>
    <submittedName>
        <fullName evidence="1">Uncharacterized protein</fullName>
    </submittedName>
</protein>
<comment type="caution">
    <text evidence="1">The sequence shown here is derived from an EMBL/GenBank/DDBJ whole genome shotgun (WGS) entry which is preliminary data.</text>
</comment>